<dbReference type="Proteomes" id="UP001258017">
    <property type="component" value="Unassembled WGS sequence"/>
</dbReference>
<evidence type="ECO:0000256" key="1">
    <source>
        <dbReference type="ARBA" id="ARBA00004651"/>
    </source>
</evidence>
<keyword evidence="7" id="KW-0472">Membrane</keyword>
<keyword evidence="2" id="KW-1003">Cell membrane</keyword>
<keyword evidence="6" id="KW-1133">Transmembrane helix</keyword>
<evidence type="ECO:0000256" key="9">
    <source>
        <dbReference type="ARBA" id="ARBA00023224"/>
    </source>
</evidence>
<keyword evidence="11" id="KW-1185">Reference proteome</keyword>
<evidence type="ECO:0000256" key="4">
    <source>
        <dbReference type="ARBA" id="ARBA00022692"/>
    </source>
</evidence>
<dbReference type="Pfam" id="PF02949">
    <property type="entry name" value="7tm_6"/>
    <property type="match status" value="1"/>
</dbReference>
<dbReference type="GO" id="GO:0004984">
    <property type="term" value="F:olfactory receptor activity"/>
    <property type="evidence" value="ECO:0007669"/>
    <property type="project" value="InterPro"/>
</dbReference>
<keyword evidence="3" id="KW-0716">Sensory transduction</keyword>
<sequence length="110" mass="12792">MILSTSLLIRLRKDSMRFWLLPKIYLYCYIGEQLLSESTKVAYAAYDCKWYNMPAKKIKCLVLIIRRARSPLQITAGQFCSFNLELFSKILKTSMGYLSVLYTMNAKDAN</sequence>
<dbReference type="AlphaFoldDB" id="A0AAD9RZA5"/>
<keyword evidence="5" id="KW-0552">Olfaction</keyword>
<dbReference type="EMBL" id="JAIFRP010000006">
    <property type="protein sequence ID" value="KAK2588370.1"/>
    <property type="molecule type" value="Genomic_DNA"/>
</dbReference>
<keyword evidence="4" id="KW-0812">Transmembrane</keyword>
<keyword evidence="9" id="KW-0807">Transducer</keyword>
<reference evidence="10" key="1">
    <citation type="submission" date="2021-08" db="EMBL/GenBank/DDBJ databases">
        <authorList>
            <person name="Misof B."/>
            <person name="Oliver O."/>
            <person name="Podsiadlowski L."/>
            <person name="Donath A."/>
            <person name="Peters R."/>
            <person name="Mayer C."/>
            <person name="Rust J."/>
            <person name="Gunkel S."/>
            <person name="Lesny P."/>
            <person name="Martin S."/>
            <person name="Oeyen J.P."/>
            <person name="Petersen M."/>
            <person name="Panagiotis P."/>
            <person name="Wilbrandt J."/>
            <person name="Tanja T."/>
        </authorList>
    </citation>
    <scope>NUCLEOTIDE SEQUENCE</scope>
    <source>
        <strain evidence="10">GBR_01_08_01A</strain>
        <tissue evidence="10">Thorax + abdomen</tissue>
    </source>
</reference>
<evidence type="ECO:0000256" key="5">
    <source>
        <dbReference type="ARBA" id="ARBA00022725"/>
    </source>
</evidence>
<gene>
    <name evidence="10" type="ORF">KPH14_004384</name>
</gene>
<dbReference type="GO" id="GO:0005549">
    <property type="term" value="F:odorant binding"/>
    <property type="evidence" value="ECO:0007669"/>
    <property type="project" value="InterPro"/>
</dbReference>
<reference evidence="10" key="2">
    <citation type="journal article" date="2023" name="Commun. Biol.">
        <title>Intrasexual cuticular hydrocarbon dimorphism in a wasp sheds light on hydrocarbon biosynthesis genes in Hymenoptera.</title>
        <authorList>
            <person name="Moris V.C."/>
            <person name="Podsiadlowski L."/>
            <person name="Martin S."/>
            <person name="Oeyen J.P."/>
            <person name="Donath A."/>
            <person name="Petersen M."/>
            <person name="Wilbrandt J."/>
            <person name="Misof B."/>
            <person name="Liedtke D."/>
            <person name="Thamm M."/>
            <person name="Scheiner R."/>
            <person name="Schmitt T."/>
            <person name="Niehuis O."/>
        </authorList>
    </citation>
    <scope>NUCLEOTIDE SEQUENCE</scope>
    <source>
        <strain evidence="10">GBR_01_08_01A</strain>
    </source>
</reference>
<dbReference type="PANTHER" id="PTHR21137:SF35">
    <property type="entry name" value="ODORANT RECEPTOR 19A-RELATED"/>
    <property type="match status" value="1"/>
</dbReference>
<protein>
    <submittedName>
        <fullName evidence="10">Uncharacterized protein</fullName>
    </submittedName>
</protein>
<organism evidence="10 11">
    <name type="scientific">Odynerus spinipes</name>
    <dbReference type="NCBI Taxonomy" id="1348599"/>
    <lineage>
        <taxon>Eukaryota</taxon>
        <taxon>Metazoa</taxon>
        <taxon>Ecdysozoa</taxon>
        <taxon>Arthropoda</taxon>
        <taxon>Hexapoda</taxon>
        <taxon>Insecta</taxon>
        <taxon>Pterygota</taxon>
        <taxon>Neoptera</taxon>
        <taxon>Endopterygota</taxon>
        <taxon>Hymenoptera</taxon>
        <taxon>Apocrita</taxon>
        <taxon>Aculeata</taxon>
        <taxon>Vespoidea</taxon>
        <taxon>Vespidae</taxon>
        <taxon>Eumeninae</taxon>
        <taxon>Odynerus</taxon>
    </lineage>
</organism>
<comment type="subcellular location">
    <subcellularLocation>
        <location evidence="1">Cell membrane</location>
        <topology evidence="1">Multi-pass membrane protein</topology>
    </subcellularLocation>
</comment>
<evidence type="ECO:0000313" key="10">
    <source>
        <dbReference type="EMBL" id="KAK2588370.1"/>
    </source>
</evidence>
<comment type="caution">
    <text evidence="10">The sequence shown here is derived from an EMBL/GenBank/DDBJ whole genome shotgun (WGS) entry which is preliminary data.</text>
</comment>
<dbReference type="GO" id="GO:0007165">
    <property type="term" value="P:signal transduction"/>
    <property type="evidence" value="ECO:0007669"/>
    <property type="project" value="UniProtKB-KW"/>
</dbReference>
<name>A0AAD9RZA5_9HYME</name>
<dbReference type="GO" id="GO:0005886">
    <property type="term" value="C:plasma membrane"/>
    <property type="evidence" value="ECO:0007669"/>
    <property type="project" value="UniProtKB-SubCell"/>
</dbReference>
<dbReference type="InterPro" id="IPR004117">
    <property type="entry name" value="7tm6_olfct_rcpt"/>
</dbReference>
<evidence type="ECO:0000313" key="11">
    <source>
        <dbReference type="Proteomes" id="UP001258017"/>
    </source>
</evidence>
<evidence type="ECO:0000256" key="6">
    <source>
        <dbReference type="ARBA" id="ARBA00022989"/>
    </source>
</evidence>
<accession>A0AAD9RZA5</accession>
<proteinExistence type="predicted"/>
<evidence type="ECO:0000256" key="3">
    <source>
        <dbReference type="ARBA" id="ARBA00022606"/>
    </source>
</evidence>
<evidence type="ECO:0000256" key="7">
    <source>
        <dbReference type="ARBA" id="ARBA00023136"/>
    </source>
</evidence>
<evidence type="ECO:0000256" key="2">
    <source>
        <dbReference type="ARBA" id="ARBA00022475"/>
    </source>
</evidence>
<keyword evidence="8" id="KW-0675">Receptor</keyword>
<dbReference type="PANTHER" id="PTHR21137">
    <property type="entry name" value="ODORANT RECEPTOR"/>
    <property type="match status" value="1"/>
</dbReference>
<evidence type="ECO:0000256" key="8">
    <source>
        <dbReference type="ARBA" id="ARBA00023170"/>
    </source>
</evidence>